<evidence type="ECO:0000256" key="1">
    <source>
        <dbReference type="ARBA" id="ARBA00004496"/>
    </source>
</evidence>
<evidence type="ECO:0000256" key="5">
    <source>
        <dbReference type="ARBA" id="ARBA00022723"/>
    </source>
</evidence>
<dbReference type="PROSITE" id="PS52044">
    <property type="entry name" value="VLRF1"/>
    <property type="match status" value="1"/>
</dbReference>
<evidence type="ECO:0000259" key="16">
    <source>
        <dbReference type="PROSITE" id="PS52044"/>
    </source>
</evidence>
<gene>
    <name evidence="17" type="primary">ORF119910</name>
</gene>
<keyword evidence="11 13" id="KW-0040">ANK repeat</keyword>
<dbReference type="Pfam" id="PF00023">
    <property type="entry name" value="Ank"/>
    <property type="match status" value="1"/>
</dbReference>
<dbReference type="PANTHER" id="PTHR16036:SF2">
    <property type="entry name" value="TRNA ENDONUCLEASE ANKZF1"/>
    <property type="match status" value="1"/>
</dbReference>
<protein>
    <recommendedName>
        <fullName evidence="16">VLRF1 domain-containing protein</fullName>
    </recommendedName>
</protein>
<feature type="compositionally biased region" description="Basic and acidic residues" evidence="15">
    <location>
        <begin position="481"/>
        <end position="492"/>
    </location>
</feature>
<keyword evidence="12" id="KW-0175">Coiled coil</keyword>
<evidence type="ECO:0000256" key="14">
    <source>
        <dbReference type="PROSITE-ProRule" id="PRU01389"/>
    </source>
</evidence>
<dbReference type="InterPro" id="IPR041175">
    <property type="entry name" value="VLRF1/Vms1"/>
</dbReference>
<dbReference type="GO" id="GO:0004519">
    <property type="term" value="F:endonuclease activity"/>
    <property type="evidence" value="ECO:0007669"/>
    <property type="project" value="UniProtKB-KW"/>
</dbReference>
<evidence type="ECO:0000256" key="3">
    <source>
        <dbReference type="ARBA" id="ARBA00022490"/>
    </source>
</evidence>
<keyword evidence="9 14" id="KW-0378">Hydrolase</keyword>
<dbReference type="GO" id="GO:0005737">
    <property type="term" value="C:cytoplasm"/>
    <property type="evidence" value="ECO:0007669"/>
    <property type="project" value="UniProtKB-SubCell"/>
</dbReference>
<dbReference type="Pfam" id="PF18826">
    <property type="entry name" value="bVLRF1"/>
    <property type="match status" value="1"/>
</dbReference>
<dbReference type="EMBL" id="HACG01033392">
    <property type="protein sequence ID" value="CEK80257.1"/>
    <property type="molecule type" value="Transcribed_RNA"/>
</dbReference>
<evidence type="ECO:0000256" key="8">
    <source>
        <dbReference type="ARBA" id="ARBA00022771"/>
    </source>
</evidence>
<organism evidence="17">
    <name type="scientific">Arion vulgaris</name>
    <dbReference type="NCBI Taxonomy" id="1028688"/>
    <lineage>
        <taxon>Eukaryota</taxon>
        <taxon>Metazoa</taxon>
        <taxon>Spiralia</taxon>
        <taxon>Lophotrochozoa</taxon>
        <taxon>Mollusca</taxon>
        <taxon>Gastropoda</taxon>
        <taxon>Heterobranchia</taxon>
        <taxon>Euthyneura</taxon>
        <taxon>Panpulmonata</taxon>
        <taxon>Eupulmonata</taxon>
        <taxon>Stylommatophora</taxon>
        <taxon>Helicina</taxon>
        <taxon>Arionoidea</taxon>
        <taxon>Arionidae</taxon>
        <taxon>Arion</taxon>
    </lineage>
</organism>
<evidence type="ECO:0000256" key="9">
    <source>
        <dbReference type="ARBA" id="ARBA00022801"/>
    </source>
</evidence>
<dbReference type="SMART" id="SM00248">
    <property type="entry name" value="ANK"/>
    <property type="match status" value="1"/>
</dbReference>
<feature type="domain" description="VLRF1" evidence="16">
    <location>
        <begin position="1"/>
        <end position="138"/>
    </location>
</feature>
<keyword evidence="5" id="KW-0479">Metal-binding</keyword>
<feature type="non-terminal residue" evidence="17">
    <location>
        <position position="1"/>
    </location>
</feature>
<comment type="domain">
    <text evidence="14">The VLRF1 domain mediates binding to the 60S ribosomal subunit.</text>
</comment>
<name>A0A0B7AI09_9EUPU</name>
<evidence type="ECO:0000256" key="6">
    <source>
        <dbReference type="ARBA" id="ARBA00022737"/>
    </source>
</evidence>
<evidence type="ECO:0000256" key="4">
    <source>
        <dbReference type="ARBA" id="ARBA00022722"/>
    </source>
</evidence>
<evidence type="ECO:0000256" key="11">
    <source>
        <dbReference type="ARBA" id="ARBA00023043"/>
    </source>
</evidence>
<evidence type="ECO:0000256" key="2">
    <source>
        <dbReference type="ARBA" id="ARBA00009262"/>
    </source>
</evidence>
<dbReference type="AlphaFoldDB" id="A0A0B7AI09"/>
<keyword evidence="10" id="KW-0862">Zinc</keyword>
<feature type="repeat" description="ANK" evidence="13">
    <location>
        <begin position="388"/>
        <end position="420"/>
    </location>
</feature>
<dbReference type="Gene3D" id="1.25.40.20">
    <property type="entry name" value="Ankyrin repeat-containing domain"/>
    <property type="match status" value="1"/>
</dbReference>
<dbReference type="GO" id="GO:0008270">
    <property type="term" value="F:zinc ion binding"/>
    <property type="evidence" value="ECO:0007669"/>
    <property type="project" value="UniProtKB-KW"/>
</dbReference>
<keyword evidence="3 14" id="KW-0963">Cytoplasm</keyword>
<keyword evidence="7 14" id="KW-0255">Endonuclease</keyword>
<feature type="compositionally biased region" description="Basic and acidic residues" evidence="15">
    <location>
        <begin position="316"/>
        <end position="325"/>
    </location>
</feature>
<feature type="compositionally biased region" description="Basic and acidic residues" evidence="15">
    <location>
        <begin position="190"/>
        <end position="200"/>
    </location>
</feature>
<evidence type="ECO:0000313" key="17">
    <source>
        <dbReference type="EMBL" id="CEK80257.1"/>
    </source>
</evidence>
<dbReference type="PROSITE" id="PS50088">
    <property type="entry name" value="ANK_REPEAT"/>
    <property type="match status" value="1"/>
</dbReference>
<accession>A0A0B7AI09</accession>
<comment type="similarity">
    <text evidence="2 14">Belongs to the ANKZF1/VMS1 family.</text>
</comment>
<dbReference type="InterPro" id="IPR047139">
    <property type="entry name" value="ANKZ1/VMS1"/>
</dbReference>
<feature type="region of interest" description="Disordered" evidence="15">
    <location>
        <begin position="172"/>
        <end position="200"/>
    </location>
</feature>
<keyword evidence="8" id="KW-0863">Zinc-finger</keyword>
<keyword evidence="6" id="KW-0677">Repeat</keyword>
<evidence type="ECO:0000256" key="7">
    <source>
        <dbReference type="ARBA" id="ARBA00022759"/>
    </source>
</evidence>
<evidence type="ECO:0000256" key="12">
    <source>
        <dbReference type="ARBA" id="ARBA00023054"/>
    </source>
</evidence>
<evidence type="ECO:0000256" key="10">
    <source>
        <dbReference type="ARBA" id="ARBA00022833"/>
    </source>
</evidence>
<evidence type="ECO:0000256" key="15">
    <source>
        <dbReference type="SAM" id="MobiDB-lite"/>
    </source>
</evidence>
<dbReference type="Pfam" id="PF18716">
    <property type="entry name" value="VATC"/>
    <property type="match status" value="1"/>
</dbReference>
<dbReference type="PANTHER" id="PTHR16036">
    <property type="entry name" value="ANKYRIN REPEAT AND ZINC FINGER DOMAIN-CONTAINING PROTEIN 1"/>
    <property type="match status" value="1"/>
</dbReference>
<dbReference type="SUPFAM" id="SSF48403">
    <property type="entry name" value="Ankyrin repeat"/>
    <property type="match status" value="1"/>
</dbReference>
<feature type="active site" evidence="14">
    <location>
        <position position="40"/>
    </location>
</feature>
<dbReference type="InterPro" id="IPR041540">
    <property type="entry name" value="VATC"/>
</dbReference>
<feature type="region of interest" description="Disordered" evidence="15">
    <location>
        <begin position="313"/>
        <end position="336"/>
    </location>
</feature>
<feature type="region of interest" description="Disordered" evidence="15">
    <location>
        <begin position="461"/>
        <end position="492"/>
    </location>
</feature>
<reference evidence="17" key="1">
    <citation type="submission" date="2014-12" db="EMBL/GenBank/DDBJ databases">
        <title>Insight into the proteome of Arion vulgaris.</title>
        <authorList>
            <person name="Aradska J."/>
            <person name="Bulat T."/>
            <person name="Smidak R."/>
            <person name="Sarate P."/>
            <person name="Gangsoo J."/>
            <person name="Sialana F."/>
            <person name="Bilban M."/>
            <person name="Lubec G."/>
        </authorList>
    </citation>
    <scope>NUCLEOTIDE SEQUENCE</scope>
    <source>
        <tissue evidence="17">Skin</tissue>
    </source>
</reference>
<dbReference type="GO" id="GO:0016787">
    <property type="term" value="F:hydrolase activity"/>
    <property type="evidence" value="ECO:0007669"/>
    <property type="project" value="UniProtKB-KW"/>
</dbReference>
<comment type="subcellular location">
    <subcellularLocation>
        <location evidence="1">Cytoplasm</location>
    </subcellularLocation>
</comment>
<proteinExistence type="inferred from homology"/>
<feature type="compositionally biased region" description="Basic and acidic residues" evidence="15">
    <location>
        <begin position="464"/>
        <end position="474"/>
    </location>
</feature>
<dbReference type="PROSITE" id="PS50297">
    <property type="entry name" value="ANK_REP_REGION"/>
    <property type="match status" value="1"/>
</dbReference>
<dbReference type="GO" id="GO:0036503">
    <property type="term" value="P:ERAD pathway"/>
    <property type="evidence" value="ECO:0007669"/>
    <property type="project" value="TreeGrafter"/>
</dbReference>
<keyword evidence="4 14" id="KW-0540">Nuclease</keyword>
<dbReference type="InterPro" id="IPR002110">
    <property type="entry name" value="Ankyrin_rpt"/>
</dbReference>
<dbReference type="InterPro" id="IPR036770">
    <property type="entry name" value="Ankyrin_rpt-contain_sf"/>
</dbReference>
<evidence type="ECO:0000256" key="13">
    <source>
        <dbReference type="PROSITE-ProRule" id="PRU00023"/>
    </source>
</evidence>
<sequence length="577" mass="65360">WIILMVSSGHFAGAVFHGKEVIDHKTFHRYTVRAKRGTAQSAKDGQGGAPKSAGASLRRYNESALVQDVQDLLSKWQEHIQMCDFVFVRVPVANRAMFFGGKYPAFEKDDLRINVIPFVTRRPTFSEIKRVHQILSSVESYGKSAEVRDIIPQSTPRLYNTETGQMIMRKNSPKPARALSKKHPPALHSDTTENDSHQITKDEDKEIDMDLVETLEEIHFSELKQFDCTVKKKHRKKKLPSTTKPNKEKDSYLDEEMVLMKNELFTACKIGCLDSVMISLEKLGNKQSEHAMNCLKDACGKCTTLVQHSQNSEVKNSCESDHTRSESNVNDTVEEDNYVQQTGDDKVDLISSNHPNLSEPSVAAINSAKIPCSCYSVANFLNMPLTDDGTTFLHVAAKEGHAEVVTAILSFGADPSVKNKDGKVPYNVAEPGVRNEFRRFMATFPDRYDYIKAQIPSPLTSEMEAEKKQKAAEKRKAKKKAMNERRKDTKIAEEKIREENQDRDRFLALSEREKRALAAEKRILQQCSDQGLSKPVLSRCWQCGSDMTGKLPFEYFDYKFCTTKCLREHRSKLSATK</sequence>